<evidence type="ECO:0000313" key="3">
    <source>
        <dbReference type="Proteomes" id="UP000078113"/>
    </source>
</evidence>
<comment type="caution">
    <text evidence="2">The sequence shown here is derived from an EMBL/GenBank/DDBJ whole genome shotgun (WGS) entry which is preliminary data.</text>
</comment>
<dbReference type="AlphaFoldDB" id="A0A8X7T352"/>
<keyword evidence="1" id="KW-0732">Signal</keyword>
<protein>
    <submittedName>
        <fullName evidence="2">Uncharacterized protein</fullName>
    </submittedName>
</protein>
<evidence type="ECO:0000256" key="1">
    <source>
        <dbReference type="SAM" id="SignalP"/>
    </source>
</evidence>
<reference evidence="2" key="1">
    <citation type="submission" date="2016-04" db="EMBL/GenBank/DDBJ databases">
        <authorList>
            <person name="Nguyen H.D."/>
            <person name="Samba Siva P."/>
            <person name="Cullis J."/>
            <person name="Levesque C.A."/>
            <person name="Hambleton S."/>
        </authorList>
    </citation>
    <scope>NUCLEOTIDE SEQUENCE</scope>
    <source>
        <strain evidence="2">DAOMC 236422</strain>
    </source>
</reference>
<keyword evidence="3" id="KW-1185">Reference proteome</keyword>
<accession>A0A8X7T352</accession>
<reference evidence="2" key="2">
    <citation type="journal article" date="2019" name="IMA Fungus">
        <title>Genome sequencing and comparison of five Tilletia species to identify candidate genes for the detection of regulated species infecting wheat.</title>
        <authorList>
            <person name="Nguyen H.D.T."/>
            <person name="Sultana T."/>
            <person name="Kesanakurti P."/>
            <person name="Hambleton S."/>
        </authorList>
    </citation>
    <scope>NUCLEOTIDE SEQUENCE</scope>
    <source>
        <strain evidence="2">DAOMC 236422</strain>
    </source>
</reference>
<gene>
    <name evidence="2" type="ORF">A4X09_0g5953</name>
</gene>
<name>A0A8X7T352_9BASI</name>
<feature type="signal peptide" evidence="1">
    <location>
        <begin position="1"/>
        <end position="18"/>
    </location>
</feature>
<dbReference type="Proteomes" id="UP000078113">
    <property type="component" value="Unassembled WGS sequence"/>
</dbReference>
<evidence type="ECO:0000313" key="2">
    <source>
        <dbReference type="EMBL" id="KAE8266398.1"/>
    </source>
</evidence>
<dbReference type="EMBL" id="LWDG02000340">
    <property type="protein sequence ID" value="KAE8266398.1"/>
    <property type="molecule type" value="Genomic_DNA"/>
</dbReference>
<organism evidence="2 3">
    <name type="scientific">Tilletia walkeri</name>
    <dbReference type="NCBI Taxonomy" id="117179"/>
    <lineage>
        <taxon>Eukaryota</taxon>
        <taxon>Fungi</taxon>
        <taxon>Dikarya</taxon>
        <taxon>Basidiomycota</taxon>
        <taxon>Ustilaginomycotina</taxon>
        <taxon>Exobasidiomycetes</taxon>
        <taxon>Tilletiales</taxon>
        <taxon>Tilletiaceae</taxon>
        <taxon>Tilletia</taxon>
    </lineage>
</organism>
<sequence length="247" mass="26158">MRTPSLLRLLFSIAQAAAFVISSSSNDLSVNLSVNSTRLAVRQSGSPLGSYCDLDSNCTSSNCYDNHVDEGRFCYRQFPNGTCSRSDLCGSSNCTRGFCVGSPLQGSCDLDKDCAGYDPDPYGYSEAGTLHVCRNNKCIANIGASCTQNGDCLRAAFATTVSAQYHSSLLKASAAARPAASTRHASKINLAGMTMESQQSASGCRDALGTRLDTPARTMVNAVEGSAEMGPVSLERMARLRLGYTVH</sequence>
<feature type="chain" id="PRO_5036453395" evidence="1">
    <location>
        <begin position="19"/>
        <end position="247"/>
    </location>
</feature>
<proteinExistence type="predicted"/>